<protein>
    <submittedName>
        <fullName evidence="2">Tellurium resistance protein</fullName>
    </submittedName>
</protein>
<dbReference type="RefSeq" id="XP_001015991.2">
    <property type="nucleotide sequence ID" value="XM_001015991.2"/>
</dbReference>
<evidence type="ECO:0000313" key="2">
    <source>
        <dbReference type="EMBL" id="EAR95746.2"/>
    </source>
</evidence>
<reference evidence="3" key="1">
    <citation type="journal article" date="2006" name="PLoS Biol.">
        <title>Macronuclear genome sequence of the ciliate Tetrahymena thermophila, a model eukaryote.</title>
        <authorList>
            <person name="Eisen J.A."/>
            <person name="Coyne R.S."/>
            <person name="Wu M."/>
            <person name="Wu D."/>
            <person name="Thiagarajan M."/>
            <person name="Wortman J.R."/>
            <person name="Badger J.H."/>
            <person name="Ren Q."/>
            <person name="Amedeo P."/>
            <person name="Jones K.M."/>
            <person name="Tallon L.J."/>
            <person name="Delcher A.L."/>
            <person name="Salzberg S.L."/>
            <person name="Silva J.C."/>
            <person name="Haas B.J."/>
            <person name="Majoros W.H."/>
            <person name="Farzad M."/>
            <person name="Carlton J.M."/>
            <person name="Smith R.K. Jr."/>
            <person name="Garg J."/>
            <person name="Pearlman R.E."/>
            <person name="Karrer K.M."/>
            <person name="Sun L."/>
            <person name="Manning G."/>
            <person name="Elde N.C."/>
            <person name="Turkewitz A.P."/>
            <person name="Asai D.J."/>
            <person name="Wilkes D.E."/>
            <person name="Wang Y."/>
            <person name="Cai H."/>
            <person name="Collins K."/>
            <person name="Stewart B.A."/>
            <person name="Lee S.R."/>
            <person name="Wilamowska K."/>
            <person name="Weinberg Z."/>
            <person name="Ruzzo W.L."/>
            <person name="Wloga D."/>
            <person name="Gaertig J."/>
            <person name="Frankel J."/>
            <person name="Tsao C.-C."/>
            <person name="Gorovsky M.A."/>
            <person name="Keeling P.J."/>
            <person name="Waller R.F."/>
            <person name="Patron N.J."/>
            <person name="Cherry J.M."/>
            <person name="Stover N.A."/>
            <person name="Krieger C.J."/>
            <person name="del Toro C."/>
            <person name="Ryder H.F."/>
            <person name="Williamson S.C."/>
            <person name="Barbeau R.A."/>
            <person name="Hamilton E.P."/>
            <person name="Orias E."/>
        </authorList>
    </citation>
    <scope>NUCLEOTIDE SEQUENCE [LARGE SCALE GENOMIC DNA]</scope>
    <source>
        <strain evidence="3">SB210</strain>
    </source>
</reference>
<organism evidence="2 3">
    <name type="scientific">Tetrahymena thermophila (strain SB210)</name>
    <dbReference type="NCBI Taxonomy" id="312017"/>
    <lineage>
        <taxon>Eukaryota</taxon>
        <taxon>Sar</taxon>
        <taxon>Alveolata</taxon>
        <taxon>Ciliophora</taxon>
        <taxon>Intramacronucleata</taxon>
        <taxon>Oligohymenophorea</taxon>
        <taxon>Hymenostomatida</taxon>
        <taxon>Tetrahymenina</taxon>
        <taxon>Tetrahymenidae</taxon>
        <taxon>Tetrahymena</taxon>
    </lineage>
</organism>
<dbReference type="Pfam" id="PF00168">
    <property type="entry name" value="C2"/>
    <property type="match status" value="1"/>
</dbReference>
<dbReference type="InParanoid" id="I7M194"/>
<dbReference type="PROSITE" id="PS50004">
    <property type="entry name" value="C2"/>
    <property type="match status" value="1"/>
</dbReference>
<dbReference type="InterPro" id="IPR000008">
    <property type="entry name" value="C2_dom"/>
</dbReference>
<dbReference type="Proteomes" id="UP000009168">
    <property type="component" value="Unassembled WGS sequence"/>
</dbReference>
<dbReference type="EMBL" id="GG662703">
    <property type="protein sequence ID" value="EAR95746.2"/>
    <property type="molecule type" value="Genomic_DNA"/>
</dbReference>
<dbReference type="OrthoDB" id="443958at2759"/>
<accession>I7M194</accession>
<dbReference type="PANTHER" id="PTHR32097:SF17">
    <property type="entry name" value="CAMP-BINDING PROTEIN 1-RELATED"/>
    <property type="match status" value="1"/>
</dbReference>
<name>I7M194_TETTS</name>
<evidence type="ECO:0000259" key="1">
    <source>
        <dbReference type="PROSITE" id="PS50004"/>
    </source>
</evidence>
<dbReference type="eggNOG" id="ENOG502SAWS">
    <property type="taxonomic scope" value="Eukaryota"/>
</dbReference>
<dbReference type="SMART" id="SM00239">
    <property type="entry name" value="C2"/>
    <property type="match status" value="1"/>
</dbReference>
<dbReference type="SUPFAM" id="SSF49562">
    <property type="entry name" value="C2 domain (Calcium/lipid-binding domain, CaLB)"/>
    <property type="match status" value="1"/>
</dbReference>
<feature type="domain" description="C2" evidence="1">
    <location>
        <begin position="413"/>
        <end position="525"/>
    </location>
</feature>
<gene>
    <name evidence="2" type="ORF">TTHERM_00274510</name>
</gene>
<dbReference type="CDD" id="cd00030">
    <property type="entry name" value="C2"/>
    <property type="match status" value="1"/>
</dbReference>
<dbReference type="STRING" id="312017.I7M194"/>
<dbReference type="InterPro" id="IPR003325">
    <property type="entry name" value="TerD"/>
</dbReference>
<evidence type="ECO:0000313" key="3">
    <source>
        <dbReference type="Proteomes" id="UP000009168"/>
    </source>
</evidence>
<dbReference type="GeneID" id="7822652"/>
<dbReference type="KEGG" id="tet:TTHERM_00274510"/>
<dbReference type="Pfam" id="PF02342">
    <property type="entry name" value="TerD"/>
    <property type="match status" value="2"/>
</dbReference>
<keyword evidence="3" id="KW-1185">Reference proteome</keyword>
<dbReference type="PANTHER" id="PTHR32097">
    <property type="entry name" value="CAMP-BINDING PROTEIN 1-RELATED"/>
    <property type="match status" value="1"/>
</dbReference>
<dbReference type="CDD" id="cd06974">
    <property type="entry name" value="TerD_like"/>
    <property type="match status" value="2"/>
</dbReference>
<dbReference type="Gene3D" id="2.60.60.30">
    <property type="entry name" value="sav2460 like domains"/>
    <property type="match status" value="2"/>
</dbReference>
<dbReference type="InterPro" id="IPR051324">
    <property type="entry name" value="Stress/Tellurium_Resist"/>
</dbReference>
<proteinExistence type="predicted"/>
<dbReference type="AlphaFoldDB" id="I7M194"/>
<dbReference type="Gene3D" id="2.60.40.150">
    <property type="entry name" value="C2 domain"/>
    <property type="match status" value="1"/>
</dbReference>
<sequence>MENNHNKQSQVLKLKSYEVRLQWSCHDSQDQQDIDLDLQCLILDDLSQIEDVVYYNQKSSTLADIKLSEDQRGTTEEKQNEMLKINLSDCQYGIKYLAILVCSHDGITLSKLKTGVLEVLENNKPILTSSICGEEQIVSYLPCIFSKQYDGTWILNKTKAVDKVGKTFIECESIVKQGLLSCGFDEGLFQEAKNWCGNKTFDLKKDDVLVIPNTIMNNEVFVGLGWDTRCDIDSSIVTFDQQGNMIENIYFGKLKSDNQSIIHHGDNLTGVGDGDDEVITINLKQVDQRVDTIWSVITIYSQGKNFSDVSGTFCRLVDKKTNKEFCRYNLSDKSSSYSTHNGCIMACIKRYKNNVWAIQPKGFLTQGKRYSSEVAPIIKNILSGNLSQIVIMNEEEKQLKPQQQQEQKQIISQSQQLQQSQLYKQNESSNKIFLVSQMSFQAQNQKNMNPYINVSLNQKQVLKTIVKQNEANPNWSEKIQLTLKEGDIIDFKIYSYNTFCFDTFLGQSKIRISKDILDKNNEESYENQLMDSHQNLNYQSQIKFKLQSIPQKS</sequence>
<dbReference type="InterPro" id="IPR035892">
    <property type="entry name" value="C2_domain_sf"/>
</dbReference>